<organism evidence="3 4">
    <name type="scientific">Amygdalobacter indicium</name>
    <dbReference type="NCBI Taxonomy" id="3029272"/>
    <lineage>
        <taxon>Bacteria</taxon>
        <taxon>Bacillati</taxon>
        <taxon>Bacillota</taxon>
        <taxon>Clostridia</taxon>
        <taxon>Eubacteriales</taxon>
        <taxon>Oscillospiraceae</taxon>
        <taxon>Amygdalobacter</taxon>
    </lineage>
</organism>
<keyword evidence="1" id="KW-0812">Transmembrane</keyword>
<feature type="domain" description="DUF4097" evidence="2">
    <location>
        <begin position="77"/>
        <end position="256"/>
    </location>
</feature>
<evidence type="ECO:0000313" key="3">
    <source>
        <dbReference type="EMBL" id="WEG36075.1"/>
    </source>
</evidence>
<protein>
    <submittedName>
        <fullName evidence="3">DUF4097 family beta strand repeat-containing protein</fullName>
    </submittedName>
</protein>
<proteinExistence type="predicted"/>
<accession>A0ABY8CAF1</accession>
<keyword evidence="4" id="KW-1185">Reference proteome</keyword>
<sequence>MMKKDSKRNYMQITWILLGSGIFLIVISLFAGGYSLLQRLPLDKIADNMHIGPVAPLSASGTDDKTEDVYTINPGLNEVEVEAQNAAVEIRPSDSNTYKVRYSGDKRNFVVSQHKNKLQVKEIGGKKDSELFGITIGVKRTKGSRIVLEVPHILDRVQVNANAGLVRIDDLRLKDLSVNSNVGEIDLGNLEINKKMYLYAGIGSIKGSLVHDPEKTYIIDKHVNIGKSDIDAKFAQAGKGEETVELQVRANIGEVHLRGVPKK</sequence>
<dbReference type="RefSeq" id="WP_315572078.1">
    <property type="nucleotide sequence ID" value="NZ_CP118868.1"/>
</dbReference>
<dbReference type="Pfam" id="PF13349">
    <property type="entry name" value="DUF4097"/>
    <property type="match status" value="1"/>
</dbReference>
<keyword evidence="1" id="KW-1133">Transmembrane helix</keyword>
<dbReference type="Proteomes" id="UP001220478">
    <property type="component" value="Chromosome"/>
</dbReference>
<evidence type="ECO:0000313" key="4">
    <source>
        <dbReference type="Proteomes" id="UP001220478"/>
    </source>
</evidence>
<name>A0ABY8CAF1_9FIRM</name>
<dbReference type="InterPro" id="IPR025164">
    <property type="entry name" value="Toastrack_DUF4097"/>
</dbReference>
<dbReference type="EMBL" id="CP118868">
    <property type="protein sequence ID" value="WEG36075.1"/>
    <property type="molecule type" value="Genomic_DNA"/>
</dbReference>
<dbReference type="Gene3D" id="2.160.20.120">
    <property type="match status" value="1"/>
</dbReference>
<gene>
    <name evidence="3" type="ORF">PYS61_02610</name>
</gene>
<evidence type="ECO:0000256" key="1">
    <source>
        <dbReference type="SAM" id="Phobius"/>
    </source>
</evidence>
<evidence type="ECO:0000259" key="2">
    <source>
        <dbReference type="Pfam" id="PF13349"/>
    </source>
</evidence>
<reference evidence="3 4" key="1">
    <citation type="submission" date="2023-02" db="EMBL/GenBank/DDBJ databases">
        <title>Novel Oscillospiraceae bacterial genomes.</title>
        <authorList>
            <person name="Srinivasan S."/>
            <person name="Austin M.N."/>
            <person name="Fiedler T.L."/>
            <person name="Strenk S.M."/>
            <person name="Agnew K.J."/>
            <person name="Nagana Gowda G.A."/>
            <person name="Raftery D."/>
            <person name="Beamer M.A."/>
            <person name="Achilles S.L."/>
            <person name="Wiesenfeld H.C."/>
            <person name="Fredricks D.N."/>
            <person name="Hillier S.L."/>
        </authorList>
    </citation>
    <scope>NUCLEOTIDE SEQUENCE [LARGE SCALE GENOMIC DNA]</scope>
    <source>
        <strain evidence="3 4">CHIC02 1186E3-8</strain>
    </source>
</reference>
<feature type="transmembrane region" description="Helical" evidence="1">
    <location>
        <begin position="12"/>
        <end position="37"/>
    </location>
</feature>
<keyword evidence="1" id="KW-0472">Membrane</keyword>